<dbReference type="RefSeq" id="WP_090018738.1">
    <property type="nucleotide sequence ID" value="NZ_FNCE01000002.1"/>
</dbReference>
<dbReference type="GO" id="GO:0003677">
    <property type="term" value="F:DNA binding"/>
    <property type="evidence" value="ECO:0007669"/>
    <property type="project" value="UniProtKB-KW"/>
</dbReference>
<gene>
    <name evidence="9" type="ORF">SAMN05216241_10290</name>
</gene>
<sequence length="152" mass="16791">MHIGEAAKRSGVPAKTIRYYETIGLIAPTRRTAAGYRIYDDQAVHTLQFIQRARSLGFPVKQVGELLGLWRDRDRKSADVKALARAQIEEIDRRIAELREMRGTLEHLAARCHGDERPECPILADLAGESAGGDDGDRAEPAGARHHDPAVS</sequence>
<evidence type="ECO:0000256" key="2">
    <source>
        <dbReference type="ARBA" id="ARBA00022490"/>
    </source>
</evidence>
<feature type="coiled-coil region" evidence="6">
    <location>
        <begin position="81"/>
        <end position="108"/>
    </location>
</feature>
<dbReference type="NCBIfam" id="TIGR02044">
    <property type="entry name" value="CueR"/>
    <property type="match status" value="1"/>
</dbReference>
<evidence type="ECO:0000256" key="7">
    <source>
        <dbReference type="SAM" id="MobiDB-lite"/>
    </source>
</evidence>
<dbReference type="OrthoDB" id="9802944at2"/>
<dbReference type="Gene3D" id="1.10.1660.10">
    <property type="match status" value="1"/>
</dbReference>
<comment type="subcellular location">
    <subcellularLocation>
        <location evidence="1">Cytoplasm</location>
    </subcellularLocation>
</comment>
<keyword evidence="2" id="KW-0963">Cytoplasm</keyword>
<dbReference type="SMART" id="SM00422">
    <property type="entry name" value="HTH_MERR"/>
    <property type="match status" value="1"/>
</dbReference>
<feature type="compositionally biased region" description="Basic and acidic residues" evidence="7">
    <location>
        <begin position="135"/>
        <end position="152"/>
    </location>
</feature>
<dbReference type="STRING" id="1082479.SAMN05216241_10290"/>
<dbReference type="EMBL" id="FNCE01000002">
    <property type="protein sequence ID" value="SDF71066.1"/>
    <property type="molecule type" value="Genomic_DNA"/>
</dbReference>
<dbReference type="InterPro" id="IPR015358">
    <property type="entry name" value="Tscrpt_reg_MerR_DNA-bd"/>
</dbReference>
<dbReference type="AlphaFoldDB" id="A0A1G7NAT3"/>
<keyword evidence="3" id="KW-0805">Transcription regulation</keyword>
<evidence type="ECO:0000256" key="5">
    <source>
        <dbReference type="ARBA" id="ARBA00023163"/>
    </source>
</evidence>
<keyword evidence="5" id="KW-0804">Transcription</keyword>
<dbReference type="PANTHER" id="PTHR30204">
    <property type="entry name" value="REDOX-CYCLING DRUG-SENSING TRANSCRIPTIONAL ACTIVATOR SOXR"/>
    <property type="match status" value="1"/>
</dbReference>
<dbReference type="InterPro" id="IPR009061">
    <property type="entry name" value="DNA-bd_dom_put_sf"/>
</dbReference>
<protein>
    <submittedName>
        <fullName evidence="9">MerR family transcriptional regulator, copper efflux regulator</fullName>
    </submittedName>
</protein>
<dbReference type="InterPro" id="IPR011789">
    <property type="entry name" value="CueR"/>
</dbReference>
<dbReference type="InterPro" id="IPR047057">
    <property type="entry name" value="MerR_fam"/>
</dbReference>
<evidence type="ECO:0000313" key="9">
    <source>
        <dbReference type="EMBL" id="SDF71066.1"/>
    </source>
</evidence>
<keyword evidence="4" id="KW-0238">DNA-binding</keyword>
<organism evidence="9 10">
    <name type="scientific">Limimonas halophila</name>
    <dbReference type="NCBI Taxonomy" id="1082479"/>
    <lineage>
        <taxon>Bacteria</taxon>
        <taxon>Pseudomonadati</taxon>
        <taxon>Pseudomonadota</taxon>
        <taxon>Alphaproteobacteria</taxon>
        <taxon>Rhodospirillales</taxon>
        <taxon>Rhodovibrionaceae</taxon>
        <taxon>Limimonas</taxon>
    </lineage>
</organism>
<dbReference type="PRINTS" id="PR00040">
    <property type="entry name" value="HTHMERR"/>
</dbReference>
<dbReference type="PROSITE" id="PS50937">
    <property type="entry name" value="HTH_MERR_2"/>
    <property type="match status" value="1"/>
</dbReference>
<evidence type="ECO:0000256" key="3">
    <source>
        <dbReference type="ARBA" id="ARBA00023015"/>
    </source>
</evidence>
<proteinExistence type="predicted"/>
<dbReference type="Proteomes" id="UP000199415">
    <property type="component" value="Unassembled WGS sequence"/>
</dbReference>
<dbReference type="SUPFAM" id="SSF46955">
    <property type="entry name" value="Putative DNA-binding domain"/>
    <property type="match status" value="1"/>
</dbReference>
<dbReference type="GO" id="GO:0003700">
    <property type="term" value="F:DNA-binding transcription factor activity"/>
    <property type="evidence" value="ECO:0007669"/>
    <property type="project" value="InterPro"/>
</dbReference>
<evidence type="ECO:0000256" key="4">
    <source>
        <dbReference type="ARBA" id="ARBA00023125"/>
    </source>
</evidence>
<keyword evidence="6" id="KW-0175">Coiled coil</keyword>
<dbReference type="CDD" id="cd01108">
    <property type="entry name" value="HTH_CueR"/>
    <property type="match status" value="1"/>
</dbReference>
<feature type="region of interest" description="Disordered" evidence="7">
    <location>
        <begin position="125"/>
        <end position="152"/>
    </location>
</feature>
<dbReference type="GO" id="GO:0005737">
    <property type="term" value="C:cytoplasm"/>
    <property type="evidence" value="ECO:0007669"/>
    <property type="project" value="UniProtKB-SubCell"/>
</dbReference>
<keyword evidence="10" id="KW-1185">Reference proteome</keyword>
<dbReference type="PANTHER" id="PTHR30204:SF94">
    <property type="entry name" value="HEAVY METAL-DEPENDENT TRANSCRIPTIONAL REGULATOR HI_0293-RELATED"/>
    <property type="match status" value="1"/>
</dbReference>
<reference evidence="9 10" key="1">
    <citation type="submission" date="2016-10" db="EMBL/GenBank/DDBJ databases">
        <authorList>
            <person name="de Groot N.N."/>
        </authorList>
    </citation>
    <scope>NUCLEOTIDE SEQUENCE [LARGE SCALE GENOMIC DNA]</scope>
    <source>
        <strain evidence="9 10">DSM 25584</strain>
    </source>
</reference>
<evidence type="ECO:0000259" key="8">
    <source>
        <dbReference type="PROSITE" id="PS50937"/>
    </source>
</evidence>
<feature type="domain" description="HTH merR-type" evidence="8">
    <location>
        <begin position="1"/>
        <end position="69"/>
    </location>
</feature>
<dbReference type="Pfam" id="PF00376">
    <property type="entry name" value="MerR"/>
    <property type="match status" value="1"/>
</dbReference>
<evidence type="ECO:0000313" key="10">
    <source>
        <dbReference type="Proteomes" id="UP000199415"/>
    </source>
</evidence>
<accession>A0A1G7NAT3</accession>
<evidence type="ECO:0000256" key="1">
    <source>
        <dbReference type="ARBA" id="ARBA00004496"/>
    </source>
</evidence>
<dbReference type="GO" id="GO:0045893">
    <property type="term" value="P:positive regulation of DNA-templated transcription"/>
    <property type="evidence" value="ECO:0007669"/>
    <property type="project" value="InterPro"/>
</dbReference>
<dbReference type="Pfam" id="PF09278">
    <property type="entry name" value="MerR-DNA-bind"/>
    <property type="match status" value="1"/>
</dbReference>
<dbReference type="InterPro" id="IPR000551">
    <property type="entry name" value="MerR-type_HTH_dom"/>
</dbReference>
<dbReference type="GO" id="GO:0005507">
    <property type="term" value="F:copper ion binding"/>
    <property type="evidence" value="ECO:0007669"/>
    <property type="project" value="InterPro"/>
</dbReference>
<evidence type="ECO:0000256" key="6">
    <source>
        <dbReference type="SAM" id="Coils"/>
    </source>
</evidence>
<name>A0A1G7NAT3_9PROT</name>